<proteinExistence type="predicted"/>
<gene>
    <name evidence="3" type="ORF">SAMN05421504_1085</name>
</gene>
<dbReference type="RefSeq" id="WP_245757600.1">
    <property type="nucleotide sequence ID" value="NZ_FNON01000008.1"/>
</dbReference>
<dbReference type="InterPro" id="IPR013783">
    <property type="entry name" value="Ig-like_fold"/>
</dbReference>
<evidence type="ECO:0000256" key="1">
    <source>
        <dbReference type="SAM" id="Phobius"/>
    </source>
</evidence>
<dbReference type="STRING" id="589385.SAMN05421504_1085"/>
<evidence type="ECO:0000313" key="4">
    <source>
        <dbReference type="Proteomes" id="UP000199515"/>
    </source>
</evidence>
<dbReference type="CDD" id="cd14947">
    <property type="entry name" value="NBR1_like"/>
    <property type="match status" value="1"/>
</dbReference>
<sequence>MTTLDNPATTLAAELARLRREAGDPSFRKMAERSGRISHTTLHEAVRGTRFPSWETTREFAKACGADEEHWRRRWVELQSVPEPPEPDAADEVPAAEPDHHRRRPVAWAFAAVVVLILAAIAVFAVPASSPPVDTGARLPGDESVFVADVTVPDGTVLRPGQSVQKVWEIQNAGTVYWHNRYLQRMDLPAPPEGCQTPDRVPIGDTAPGEHVMISVTVRAQQAPGRCWIGWKMVDDKGVQFFATRRPVFLLVEIAP</sequence>
<keyword evidence="1" id="KW-0812">Transmembrane</keyword>
<dbReference type="Pfam" id="PF13560">
    <property type="entry name" value="HTH_31"/>
    <property type="match status" value="1"/>
</dbReference>
<dbReference type="PANTHER" id="PTHR20930">
    <property type="entry name" value="OVARIAN CARCINOMA ANTIGEN CA125-RELATED"/>
    <property type="match status" value="1"/>
</dbReference>
<accession>A0A1H3P3T0</accession>
<reference evidence="3 4" key="1">
    <citation type="submission" date="2016-10" db="EMBL/GenBank/DDBJ databases">
        <authorList>
            <person name="de Groot N.N."/>
        </authorList>
    </citation>
    <scope>NUCLEOTIDE SEQUENCE [LARGE SCALE GENOMIC DNA]</scope>
    <source>
        <strain evidence="3 4">CPCC 202699</strain>
    </source>
</reference>
<feature type="transmembrane region" description="Helical" evidence="1">
    <location>
        <begin position="106"/>
        <end position="126"/>
    </location>
</feature>
<dbReference type="GO" id="GO:0005975">
    <property type="term" value="P:carbohydrate metabolic process"/>
    <property type="evidence" value="ECO:0007669"/>
    <property type="project" value="UniProtKB-ARBA"/>
</dbReference>
<name>A0A1H3P3T0_9PSEU</name>
<evidence type="ECO:0000259" key="2">
    <source>
        <dbReference type="Pfam" id="PF16158"/>
    </source>
</evidence>
<evidence type="ECO:0000313" key="3">
    <source>
        <dbReference type="EMBL" id="SDY95766.1"/>
    </source>
</evidence>
<dbReference type="Gene3D" id="2.60.40.10">
    <property type="entry name" value="Immunoglobulins"/>
    <property type="match status" value="1"/>
</dbReference>
<keyword evidence="1" id="KW-1133">Transmembrane helix</keyword>
<dbReference type="EMBL" id="FNON01000008">
    <property type="protein sequence ID" value="SDY95766.1"/>
    <property type="molecule type" value="Genomic_DNA"/>
</dbReference>
<dbReference type="PANTHER" id="PTHR20930:SF0">
    <property type="entry name" value="PROTEIN ILRUN"/>
    <property type="match status" value="1"/>
</dbReference>
<dbReference type="InterPro" id="IPR032350">
    <property type="entry name" value="Nbr1_FW"/>
</dbReference>
<keyword evidence="1" id="KW-0472">Membrane</keyword>
<protein>
    <submittedName>
        <fullName evidence="3">Helix-turn-helix domain-containing protein</fullName>
    </submittedName>
</protein>
<keyword evidence="4" id="KW-1185">Reference proteome</keyword>
<dbReference type="Proteomes" id="UP000199515">
    <property type="component" value="Unassembled WGS sequence"/>
</dbReference>
<dbReference type="AlphaFoldDB" id="A0A1H3P3T0"/>
<organism evidence="3 4">
    <name type="scientific">Amycolatopsis xylanica</name>
    <dbReference type="NCBI Taxonomy" id="589385"/>
    <lineage>
        <taxon>Bacteria</taxon>
        <taxon>Bacillati</taxon>
        <taxon>Actinomycetota</taxon>
        <taxon>Actinomycetes</taxon>
        <taxon>Pseudonocardiales</taxon>
        <taxon>Pseudonocardiaceae</taxon>
        <taxon>Amycolatopsis</taxon>
    </lineage>
</organism>
<dbReference type="Pfam" id="PF16158">
    <property type="entry name" value="N_BRCA1_IG"/>
    <property type="match status" value="1"/>
</dbReference>
<feature type="domain" description="Nbr1 FW" evidence="2">
    <location>
        <begin position="151"/>
        <end position="241"/>
    </location>
</feature>